<proteinExistence type="predicted"/>
<feature type="compositionally biased region" description="Polar residues" evidence="1">
    <location>
        <begin position="143"/>
        <end position="152"/>
    </location>
</feature>
<sequence>FSYKAVLSDISFSIGLPVWSEDAAAPVYRGAEDELSVAAAEIVEVKEALPTVTVRGFLNFRTTIDNTVIVFTPANGGKTESPKPSPEKTQVPIVDNTKVQNVAFTQSPGLLKPHRSTKEPYRQEVLNNVIPTSRNLYPARTHSPLSRSSSKPPTAPTRAPPVQPLYPTGLVTVLGGTLVEDGITTVHETSVIGTYIDGKYAQILQSTSRILQSSSRITFAASSTSSQEQFRPSPTPAAPPETTTSSRDDTFHPSSRDHKTLKQIVHPDRASVASDEELEGLEPKTDDSISSNTVLQSSFKPPELFPHRLDRPTESLDTVHSSTMVTLAIRPRQSSSSEEENTVFMRRQHRRPSSRFQYIPRRRNTNT</sequence>
<feature type="non-terminal residue" evidence="4">
    <location>
        <position position="367"/>
    </location>
</feature>
<feature type="compositionally biased region" description="Pro residues" evidence="1">
    <location>
        <begin position="153"/>
        <end position="164"/>
    </location>
</feature>
<evidence type="ECO:0000256" key="1">
    <source>
        <dbReference type="SAM" id="MobiDB-lite"/>
    </source>
</evidence>
<feature type="compositionally biased region" description="Basic and acidic residues" evidence="1">
    <location>
        <begin position="246"/>
        <end position="269"/>
    </location>
</feature>
<dbReference type="GeneID" id="111084535"/>
<keyword evidence="3" id="KW-1185">Reference proteome</keyword>
<dbReference type="PANTHER" id="PTHR39072">
    <property type="entry name" value="RE48511P"/>
    <property type="match status" value="1"/>
</dbReference>
<name>A0ABM1RZX6_LIMPO</name>
<feature type="region of interest" description="Disordered" evidence="1">
    <location>
        <begin position="222"/>
        <end position="303"/>
    </location>
</feature>
<dbReference type="RefSeq" id="XP_022236931.1">
    <property type="nucleotide sequence ID" value="XM_022381223.1"/>
</dbReference>
<feature type="region of interest" description="Disordered" evidence="1">
    <location>
        <begin position="329"/>
        <end position="367"/>
    </location>
</feature>
<gene>
    <name evidence="4" type="primary">LOC111084535</name>
</gene>
<evidence type="ECO:0000313" key="3">
    <source>
        <dbReference type="Proteomes" id="UP000694941"/>
    </source>
</evidence>
<dbReference type="InterPro" id="IPR031866">
    <property type="entry name" value="DUF4758"/>
</dbReference>
<protein>
    <submittedName>
        <fullName evidence="4">Uncharacterized protein LOC111084535</fullName>
    </submittedName>
</protein>
<dbReference type="PANTHER" id="PTHR39072:SF3">
    <property type="entry name" value="RE48511P"/>
    <property type="match status" value="1"/>
</dbReference>
<reference evidence="4" key="1">
    <citation type="submission" date="2025-08" db="UniProtKB">
        <authorList>
            <consortium name="RefSeq"/>
        </authorList>
    </citation>
    <scope>IDENTIFICATION</scope>
    <source>
        <tissue evidence="4">Muscle</tissue>
    </source>
</reference>
<feature type="compositionally biased region" description="Polar residues" evidence="1">
    <location>
        <begin position="288"/>
        <end position="299"/>
    </location>
</feature>
<feature type="domain" description="DUF4758" evidence="2">
    <location>
        <begin position="163"/>
        <end position="208"/>
    </location>
</feature>
<dbReference type="Pfam" id="PF15950">
    <property type="entry name" value="DUF4758"/>
    <property type="match status" value="1"/>
</dbReference>
<evidence type="ECO:0000259" key="2">
    <source>
        <dbReference type="Pfam" id="PF15950"/>
    </source>
</evidence>
<feature type="region of interest" description="Disordered" evidence="1">
    <location>
        <begin position="132"/>
        <end position="166"/>
    </location>
</feature>
<accession>A0ABM1RZX6</accession>
<feature type="non-terminal residue" evidence="4">
    <location>
        <position position="1"/>
    </location>
</feature>
<evidence type="ECO:0000313" key="4">
    <source>
        <dbReference type="RefSeq" id="XP_022236931.1"/>
    </source>
</evidence>
<organism evidence="3 4">
    <name type="scientific">Limulus polyphemus</name>
    <name type="common">Atlantic horseshoe crab</name>
    <dbReference type="NCBI Taxonomy" id="6850"/>
    <lineage>
        <taxon>Eukaryota</taxon>
        <taxon>Metazoa</taxon>
        <taxon>Ecdysozoa</taxon>
        <taxon>Arthropoda</taxon>
        <taxon>Chelicerata</taxon>
        <taxon>Merostomata</taxon>
        <taxon>Xiphosura</taxon>
        <taxon>Limulidae</taxon>
        <taxon>Limulus</taxon>
    </lineage>
</organism>
<dbReference type="Proteomes" id="UP000694941">
    <property type="component" value="Unplaced"/>
</dbReference>